<dbReference type="Pfam" id="PF13646">
    <property type="entry name" value="HEAT_2"/>
    <property type="match status" value="1"/>
</dbReference>
<sequence length="544" mass="57644">MAVGIELTLRTLLGSPNPRATDLLAIALGSSEVALRLGAVRALAIRDDEAGHRRLVDDWPKLPADARAALGDLPPRSSLTATLSKVIRDGTPKQVRRASEIAATLNIVDALPAIVEAASRPRMEGAAILAADAYQLACRLTEAVDLYDPLAKVDGGQHQPDPAFARRPAVNALVTALETYGDHRQLDLLQALLLLTPGDEPALLRALGDEGHSAHEALLKAIRTSRCRGVIEVLASALVDLRSPQPLLEIAAERCDREGLEALLAHLTYPIGLRIRENCRRVASFAWLEESRRGVICELPGPLQATAVQLAAASQADPRDIAGVIELVLDSDDAPARLAACRAIEALPQRAAVEPIRRALDADDPAVVAFAVKMVRAKNYPGATALLVGMLNNPDAKVRSAAGKSLRELSFATFRDSYAELPESSRSVVGKLVGKADPMAAPSLRAELGSGAVARRLRALELIGLMGLADNLAEELIACVTDDKDLGVRVEAAGLLGELTLRDEAVEALVEATGARSTALRATAEKSLQRLTGQTLAELTGPRS</sequence>
<dbReference type="KEGG" id="bmei:Spa11_17970"/>
<dbReference type="InterPro" id="IPR016024">
    <property type="entry name" value="ARM-type_fold"/>
</dbReference>
<proteinExistence type="predicted"/>
<keyword evidence="2" id="KW-1185">Reference proteome</keyword>
<gene>
    <name evidence="1" type="ORF">Spa11_17970</name>
</gene>
<evidence type="ECO:0000313" key="2">
    <source>
        <dbReference type="Proteomes" id="UP000316426"/>
    </source>
</evidence>
<accession>A0A518K738</accession>
<dbReference type="SUPFAM" id="SSF48371">
    <property type="entry name" value="ARM repeat"/>
    <property type="match status" value="1"/>
</dbReference>
<reference evidence="1 2" key="1">
    <citation type="submission" date="2019-02" db="EMBL/GenBank/DDBJ databases">
        <title>Deep-cultivation of Planctomycetes and their phenomic and genomic characterization uncovers novel biology.</title>
        <authorList>
            <person name="Wiegand S."/>
            <person name="Jogler M."/>
            <person name="Boedeker C."/>
            <person name="Pinto D."/>
            <person name="Vollmers J."/>
            <person name="Rivas-Marin E."/>
            <person name="Kohn T."/>
            <person name="Peeters S.H."/>
            <person name="Heuer A."/>
            <person name="Rast P."/>
            <person name="Oberbeckmann S."/>
            <person name="Bunk B."/>
            <person name="Jeske O."/>
            <person name="Meyerdierks A."/>
            <person name="Storesund J.E."/>
            <person name="Kallscheuer N."/>
            <person name="Luecker S."/>
            <person name="Lage O.M."/>
            <person name="Pohl T."/>
            <person name="Merkel B.J."/>
            <person name="Hornburger P."/>
            <person name="Mueller R.-W."/>
            <person name="Bruemmer F."/>
            <person name="Labrenz M."/>
            <person name="Spormann A.M."/>
            <person name="Op den Camp H."/>
            <person name="Overmann J."/>
            <person name="Amann R."/>
            <person name="Jetten M.S.M."/>
            <person name="Mascher T."/>
            <person name="Medema M.H."/>
            <person name="Devos D.P."/>
            <person name="Kaster A.-K."/>
            <person name="Ovreas L."/>
            <person name="Rohde M."/>
            <person name="Galperin M.Y."/>
            <person name="Jogler C."/>
        </authorList>
    </citation>
    <scope>NUCLEOTIDE SEQUENCE [LARGE SCALE GENOMIC DNA]</scope>
    <source>
        <strain evidence="1 2">Spa11</strain>
    </source>
</reference>
<dbReference type="RefSeq" id="WP_145110874.1">
    <property type="nucleotide sequence ID" value="NZ_CP036349.1"/>
</dbReference>
<evidence type="ECO:0008006" key="3">
    <source>
        <dbReference type="Google" id="ProtNLM"/>
    </source>
</evidence>
<name>A0A518K738_9BACT</name>
<dbReference type="AlphaFoldDB" id="A0A518K738"/>
<protein>
    <recommendedName>
        <fullName evidence="3">HEAT repeat protein</fullName>
    </recommendedName>
</protein>
<dbReference type="Proteomes" id="UP000316426">
    <property type="component" value="Chromosome"/>
</dbReference>
<dbReference type="InterPro" id="IPR011989">
    <property type="entry name" value="ARM-like"/>
</dbReference>
<dbReference type="EMBL" id="CP036349">
    <property type="protein sequence ID" value="QDV73599.1"/>
    <property type="molecule type" value="Genomic_DNA"/>
</dbReference>
<evidence type="ECO:0000313" key="1">
    <source>
        <dbReference type="EMBL" id="QDV73599.1"/>
    </source>
</evidence>
<organism evidence="1 2">
    <name type="scientific">Botrimarina mediterranea</name>
    <dbReference type="NCBI Taxonomy" id="2528022"/>
    <lineage>
        <taxon>Bacteria</taxon>
        <taxon>Pseudomonadati</taxon>
        <taxon>Planctomycetota</taxon>
        <taxon>Planctomycetia</taxon>
        <taxon>Pirellulales</taxon>
        <taxon>Lacipirellulaceae</taxon>
        <taxon>Botrimarina</taxon>
    </lineage>
</organism>
<dbReference type="Gene3D" id="1.25.10.10">
    <property type="entry name" value="Leucine-rich Repeat Variant"/>
    <property type="match status" value="2"/>
</dbReference>